<dbReference type="PROSITE" id="PS51257">
    <property type="entry name" value="PROKAR_LIPOPROTEIN"/>
    <property type="match status" value="1"/>
</dbReference>
<dbReference type="RefSeq" id="WP_017337091.1">
    <property type="nucleotide sequence ID" value="NZ_CP010945.1"/>
</dbReference>
<dbReference type="Proteomes" id="UP000017175">
    <property type="component" value="Chromosome"/>
</dbReference>
<evidence type="ECO:0008006" key="3">
    <source>
        <dbReference type="Google" id="ProtNLM"/>
    </source>
</evidence>
<gene>
    <name evidence="1" type="ORF">B723_13370</name>
</gene>
<accession>A0A0K1QNK6</accession>
<name>A0A0K1QNK6_PSEFL</name>
<proteinExistence type="predicted"/>
<dbReference type="NCBIfam" id="NF040519">
    <property type="entry name" value="Sbal_3080_fam"/>
    <property type="match status" value="1"/>
</dbReference>
<organism evidence="1 2">
    <name type="scientific">Pseudomonas fluorescens NCIMB 11764</name>
    <dbReference type="NCBI Taxonomy" id="1221522"/>
    <lineage>
        <taxon>Bacteria</taxon>
        <taxon>Pseudomonadati</taxon>
        <taxon>Pseudomonadota</taxon>
        <taxon>Gammaproteobacteria</taxon>
        <taxon>Pseudomonadales</taxon>
        <taxon>Pseudomonadaceae</taxon>
        <taxon>Pseudomonas</taxon>
    </lineage>
</organism>
<reference evidence="1 2" key="1">
    <citation type="journal article" date="2012" name="J. Bacteriol.">
        <title>Draft genome sequence of the cyanide-utilizing bacterium Pseudomonas fluorescens strain NCIMB 11764.</title>
        <authorList>
            <person name="Vilo C.A."/>
            <person name="Benedik M.J."/>
            <person name="Kunz D.A."/>
            <person name="Dong Q."/>
        </authorList>
    </citation>
    <scope>NUCLEOTIDE SEQUENCE [LARGE SCALE GENOMIC DNA]</scope>
    <source>
        <strain evidence="1 2">NCIMB 11764</strain>
    </source>
</reference>
<dbReference type="EMBL" id="CP010945">
    <property type="protein sequence ID" value="AKV07349.1"/>
    <property type="molecule type" value="Genomic_DNA"/>
</dbReference>
<evidence type="ECO:0000313" key="1">
    <source>
        <dbReference type="EMBL" id="AKV07349.1"/>
    </source>
</evidence>
<dbReference type="eggNOG" id="ENOG5032SY2">
    <property type="taxonomic scope" value="Bacteria"/>
</dbReference>
<protein>
    <recommendedName>
        <fullName evidence="3">Lipoprotein</fullName>
    </recommendedName>
</protein>
<dbReference type="OrthoDB" id="6708210at2"/>
<dbReference type="AlphaFoldDB" id="A0A0K1QNK6"/>
<sequence>MLFRAVTASLLLALTGCTNVNVEPVAPQYKISQLCIEENPKVVVGDFVDGLQTLLRKHNIESRLYAAPIPSSCEYRLTYTAIRSWDFSPYLSDASVRLFKGDQQIGFGQYHLTGEGGFDPSKVAPVEEKMGPVINQLLGQNK</sequence>
<evidence type="ECO:0000313" key="2">
    <source>
        <dbReference type="Proteomes" id="UP000017175"/>
    </source>
</evidence>